<dbReference type="SUPFAM" id="SSF47413">
    <property type="entry name" value="lambda repressor-like DNA-binding domains"/>
    <property type="match status" value="1"/>
</dbReference>
<evidence type="ECO:0000313" key="4">
    <source>
        <dbReference type="EMBL" id="CDT73608.1"/>
    </source>
</evidence>
<dbReference type="CDD" id="cd00093">
    <property type="entry name" value="HTH_XRE"/>
    <property type="match status" value="1"/>
</dbReference>
<dbReference type="InterPro" id="IPR010982">
    <property type="entry name" value="Lambda_DNA-bd_dom_sf"/>
</dbReference>
<dbReference type="SMART" id="SM00530">
    <property type="entry name" value="HTH_XRE"/>
    <property type="match status" value="1"/>
</dbReference>
<gene>
    <name evidence="4" type="ORF">BN1095_690017</name>
    <name evidence="3" type="ORF">BN1096_550045</name>
    <name evidence="2" type="ORF">BN1097_530045</name>
</gene>
<dbReference type="EMBL" id="LK932391">
    <property type="protein sequence ID" value="CDS85647.1"/>
    <property type="molecule type" value="Genomic_DNA"/>
</dbReference>
<dbReference type="Gene3D" id="1.10.260.40">
    <property type="entry name" value="lambda repressor-like DNA-binding domains"/>
    <property type="match status" value="1"/>
</dbReference>
<evidence type="ECO:0000259" key="1">
    <source>
        <dbReference type="PROSITE" id="PS50943"/>
    </source>
</evidence>
<dbReference type="RefSeq" id="WP_015984870.1">
    <property type="nucleotide sequence ID" value="NZ_BINM01000007.1"/>
</dbReference>
<protein>
    <submittedName>
        <fullName evidence="3">Putative cI repressor</fullName>
    </submittedName>
</protein>
<dbReference type="EMBL" id="LK932508">
    <property type="protein sequence ID" value="CDS86184.1"/>
    <property type="molecule type" value="Genomic_DNA"/>
</dbReference>
<proteinExistence type="predicted"/>
<name>A0A069A5L6_CLODI</name>
<dbReference type="PROSITE" id="PS50943">
    <property type="entry name" value="HTH_CROC1"/>
    <property type="match status" value="1"/>
</dbReference>
<dbReference type="Pfam" id="PF01381">
    <property type="entry name" value="HTH_3"/>
    <property type="match status" value="1"/>
</dbReference>
<evidence type="ECO:0000313" key="2">
    <source>
        <dbReference type="EMBL" id="CDS85647.1"/>
    </source>
</evidence>
<accession>A0A069A5L6</accession>
<sequence>MLKELRKKKKLTQIELAKRVGCHRSQISRLENNENKDLTIPALIELEIALGLEEKYLVNYFADEYIKKRKLHK</sequence>
<dbReference type="GO" id="GO:0003677">
    <property type="term" value="F:DNA binding"/>
    <property type="evidence" value="ECO:0007669"/>
    <property type="project" value="InterPro"/>
</dbReference>
<dbReference type="InterPro" id="IPR001387">
    <property type="entry name" value="Cro/C1-type_HTH"/>
</dbReference>
<dbReference type="EMBL" id="LK933393">
    <property type="protein sequence ID" value="CDT73608.1"/>
    <property type="molecule type" value="Genomic_DNA"/>
</dbReference>
<feature type="domain" description="HTH cro/C1-type" evidence="1">
    <location>
        <begin position="2"/>
        <end position="57"/>
    </location>
</feature>
<reference evidence="3" key="1">
    <citation type="submission" date="2014-07" db="EMBL/GenBank/DDBJ databases">
        <authorList>
            <person name="Monot Marc"/>
        </authorList>
    </citation>
    <scope>NUCLEOTIDE SEQUENCE</scope>
    <source>
        <strain evidence="4">7032989</strain>
        <strain evidence="2">7032994</strain>
    </source>
</reference>
<organism evidence="3">
    <name type="scientific">Clostridioides difficile</name>
    <name type="common">Peptoclostridium difficile</name>
    <dbReference type="NCBI Taxonomy" id="1496"/>
    <lineage>
        <taxon>Bacteria</taxon>
        <taxon>Bacillati</taxon>
        <taxon>Bacillota</taxon>
        <taxon>Clostridia</taxon>
        <taxon>Peptostreptococcales</taxon>
        <taxon>Peptostreptococcaceae</taxon>
        <taxon>Clostridioides</taxon>
    </lineage>
</organism>
<evidence type="ECO:0000313" key="3">
    <source>
        <dbReference type="EMBL" id="CDS86184.1"/>
    </source>
</evidence>
<dbReference type="AlphaFoldDB" id="A0A069A5L6"/>